<feature type="modified residue" description="4-aspartylphosphate" evidence="6">
    <location>
        <position position="1253"/>
    </location>
</feature>
<dbReference type="InterPro" id="IPR013655">
    <property type="entry name" value="PAS_fold_3"/>
</dbReference>
<dbReference type="KEGG" id="hco:LOKO_02273"/>
<dbReference type="Pfam" id="PF02518">
    <property type="entry name" value="HATPase_c"/>
    <property type="match status" value="1"/>
</dbReference>
<keyword evidence="4" id="KW-0808">Transferase</keyword>
<protein>
    <recommendedName>
        <fullName evidence="2">histidine kinase</fullName>
        <ecNumber evidence="2">2.7.13.3</ecNumber>
    </recommendedName>
</protein>
<dbReference type="Pfam" id="PF08447">
    <property type="entry name" value="PAS_3"/>
    <property type="match status" value="3"/>
</dbReference>
<evidence type="ECO:0000256" key="2">
    <source>
        <dbReference type="ARBA" id="ARBA00012438"/>
    </source>
</evidence>
<dbReference type="Gene3D" id="1.10.287.130">
    <property type="match status" value="1"/>
</dbReference>
<dbReference type="PROSITE" id="PS50112">
    <property type="entry name" value="PAS"/>
    <property type="match status" value="2"/>
</dbReference>
<keyword evidence="12" id="KW-1185">Reference proteome</keyword>
<dbReference type="SUPFAM" id="SSF55874">
    <property type="entry name" value="ATPase domain of HSP90 chaperone/DNA topoisomerase II/histidine kinase"/>
    <property type="match status" value="1"/>
</dbReference>
<dbReference type="InterPro" id="IPR035965">
    <property type="entry name" value="PAS-like_dom_sf"/>
</dbReference>
<dbReference type="PANTHER" id="PTHR43304">
    <property type="entry name" value="PHYTOCHROME-LIKE PROTEIN CPH1"/>
    <property type="match status" value="1"/>
</dbReference>
<dbReference type="Gene3D" id="2.10.70.100">
    <property type="match status" value="3"/>
</dbReference>
<reference evidence="11 12" key="2">
    <citation type="submission" date="2016-02" db="EMBL/GenBank/DDBJ databases">
        <authorList>
            <person name="Wen L."/>
            <person name="He K."/>
            <person name="Yang H."/>
        </authorList>
    </citation>
    <scope>NUCLEOTIDE SEQUENCE [LARGE SCALE GENOMIC DNA]</scope>
    <source>
        <strain evidence="11 12">AGD 8-3</strain>
    </source>
</reference>
<dbReference type="CDD" id="cd18161">
    <property type="entry name" value="REC_hyHK_blue-like"/>
    <property type="match status" value="1"/>
</dbReference>
<evidence type="ECO:0000259" key="10">
    <source>
        <dbReference type="PROSITE" id="PS50113"/>
    </source>
</evidence>
<dbReference type="EC" id="2.7.13.3" evidence="2"/>
<dbReference type="Pfam" id="PF00512">
    <property type="entry name" value="HisKA"/>
    <property type="match status" value="1"/>
</dbReference>
<dbReference type="SMART" id="SM00448">
    <property type="entry name" value="REC"/>
    <property type="match status" value="1"/>
</dbReference>
<dbReference type="GO" id="GO:0006355">
    <property type="term" value="P:regulation of DNA-templated transcription"/>
    <property type="evidence" value="ECO:0007669"/>
    <property type="project" value="InterPro"/>
</dbReference>
<dbReference type="Gene3D" id="3.40.50.2300">
    <property type="match status" value="1"/>
</dbReference>
<feature type="domain" description="PAC" evidence="10">
    <location>
        <begin position="894"/>
        <end position="946"/>
    </location>
</feature>
<feature type="domain" description="PAS" evidence="9">
    <location>
        <begin position="712"/>
        <end position="762"/>
    </location>
</feature>
<feature type="domain" description="PAS" evidence="9">
    <location>
        <begin position="572"/>
        <end position="642"/>
    </location>
</feature>
<dbReference type="InterPro" id="IPR000014">
    <property type="entry name" value="PAS"/>
</dbReference>
<dbReference type="SUPFAM" id="SSF55785">
    <property type="entry name" value="PYP-like sensor domain (PAS domain)"/>
    <property type="match status" value="7"/>
</dbReference>
<dbReference type="InterPro" id="IPR052162">
    <property type="entry name" value="Sensor_kinase/Photoreceptor"/>
</dbReference>
<proteinExistence type="predicted"/>
<dbReference type="InterPro" id="IPR004358">
    <property type="entry name" value="Sig_transdc_His_kin-like_C"/>
</dbReference>
<gene>
    <name evidence="11" type="ORF">LOKO_02273</name>
</gene>
<dbReference type="InterPro" id="IPR003661">
    <property type="entry name" value="HisK_dim/P_dom"/>
</dbReference>
<accession>A0A0X8HEU9</accession>
<feature type="domain" description="PAC" evidence="10">
    <location>
        <begin position="763"/>
        <end position="817"/>
    </location>
</feature>
<dbReference type="OrthoDB" id="9772100at2"/>
<evidence type="ECO:0000259" key="9">
    <source>
        <dbReference type="PROSITE" id="PS50112"/>
    </source>
</evidence>
<dbReference type="SUPFAM" id="SSF47384">
    <property type="entry name" value="Homodimeric domain of signal transducing histidine kinase"/>
    <property type="match status" value="1"/>
</dbReference>
<dbReference type="RefSeq" id="WP_066449040.1">
    <property type="nucleotide sequence ID" value="NZ_CP014226.1"/>
</dbReference>
<dbReference type="Proteomes" id="UP000063387">
    <property type="component" value="Chromosome"/>
</dbReference>
<dbReference type="SUPFAM" id="SSF52172">
    <property type="entry name" value="CheY-like"/>
    <property type="match status" value="1"/>
</dbReference>
<dbReference type="SMART" id="SM00091">
    <property type="entry name" value="PAS"/>
    <property type="match status" value="6"/>
</dbReference>
<comment type="catalytic activity">
    <reaction evidence="1">
        <text>ATP + protein L-histidine = ADP + protein N-phospho-L-histidine.</text>
        <dbReference type="EC" id="2.7.13.3"/>
    </reaction>
</comment>
<dbReference type="CDD" id="cd16919">
    <property type="entry name" value="HATPase_CckA-like"/>
    <property type="match status" value="1"/>
</dbReference>
<evidence type="ECO:0000313" key="11">
    <source>
        <dbReference type="EMBL" id="AMD01333.1"/>
    </source>
</evidence>
<evidence type="ECO:0000256" key="3">
    <source>
        <dbReference type="ARBA" id="ARBA00022553"/>
    </source>
</evidence>
<dbReference type="STRING" id="507626.LOKO_02273"/>
<dbReference type="CDD" id="cd00082">
    <property type="entry name" value="HisKA"/>
    <property type="match status" value="1"/>
</dbReference>
<dbReference type="PROSITE" id="PS50109">
    <property type="entry name" value="HIS_KIN"/>
    <property type="match status" value="1"/>
</dbReference>
<keyword evidence="3 6" id="KW-0597">Phosphoprotein</keyword>
<dbReference type="Pfam" id="PF13426">
    <property type="entry name" value="PAS_9"/>
    <property type="match status" value="2"/>
</dbReference>
<dbReference type="CDD" id="cd00130">
    <property type="entry name" value="PAS"/>
    <property type="match status" value="5"/>
</dbReference>
<dbReference type="InterPro" id="IPR005467">
    <property type="entry name" value="His_kinase_dom"/>
</dbReference>
<dbReference type="InterPro" id="IPR000700">
    <property type="entry name" value="PAS-assoc_C"/>
</dbReference>
<dbReference type="Gene3D" id="3.30.450.20">
    <property type="entry name" value="PAS domain"/>
    <property type="match status" value="7"/>
</dbReference>
<organism evidence="11 12">
    <name type="scientific">Halomonas chromatireducens</name>
    <dbReference type="NCBI Taxonomy" id="507626"/>
    <lineage>
        <taxon>Bacteria</taxon>
        <taxon>Pseudomonadati</taxon>
        <taxon>Pseudomonadota</taxon>
        <taxon>Gammaproteobacteria</taxon>
        <taxon>Oceanospirillales</taxon>
        <taxon>Halomonadaceae</taxon>
        <taxon>Halomonas</taxon>
    </lineage>
</organism>
<evidence type="ECO:0000259" key="8">
    <source>
        <dbReference type="PROSITE" id="PS50110"/>
    </source>
</evidence>
<dbReference type="InterPro" id="IPR011006">
    <property type="entry name" value="CheY-like_superfamily"/>
</dbReference>
<feature type="domain" description="Histidine kinase" evidence="7">
    <location>
        <begin position="959"/>
        <end position="1182"/>
    </location>
</feature>
<dbReference type="Pfam" id="PF00989">
    <property type="entry name" value="PAS"/>
    <property type="match status" value="1"/>
</dbReference>
<evidence type="ECO:0000256" key="6">
    <source>
        <dbReference type="PROSITE-ProRule" id="PRU00169"/>
    </source>
</evidence>
<feature type="domain" description="PAC" evidence="10">
    <location>
        <begin position="519"/>
        <end position="571"/>
    </location>
</feature>
<evidence type="ECO:0000256" key="1">
    <source>
        <dbReference type="ARBA" id="ARBA00000085"/>
    </source>
</evidence>
<dbReference type="InterPro" id="IPR036097">
    <property type="entry name" value="HisK_dim/P_sf"/>
</dbReference>
<dbReference type="InterPro" id="IPR013767">
    <property type="entry name" value="PAS_fold"/>
</dbReference>
<dbReference type="PROSITE" id="PS50110">
    <property type="entry name" value="RESPONSE_REGULATORY"/>
    <property type="match status" value="1"/>
</dbReference>
<evidence type="ECO:0000313" key="12">
    <source>
        <dbReference type="Proteomes" id="UP000063387"/>
    </source>
</evidence>
<sequence length="1323" mass="147167">MEAFSRRPLEIAALFDTVSDPVWICDPVSLTIQGANRAAVETFHYGPGLPDTKMIPDIVPGEDLAGLRAAVKDFPQRSREAKDSWRITCRGGEVLEAQVHWRLHGTDSAEMLVVSMRDIGYGGAEKLAPQVSEQQGLPWSTTTSENFFRALFEAAPGRILVLNPGSYRIVAVSNAYLQATMTERAAILGKPLFKVFPDDPNDPEADGTRHLRASLSQVEASGLTDVMAVLRYPIPRPASQGGGFEERFWSPVNTPVNGPNGKVELIIHRVEDVTDFVREAGEEPALSALEDRASHLRQDIILRSRELRTAYERLAEQTSYMRAAQRLLGLGVWKMDLHTRRLTWLDDVHRIYGVDTLFEVGDVEGYLKLVHPADREALVRNLEEWLADPGDHFEFRHRILWPDGAIIYVKGLAELAEVDGRRQLTGVVQDVTDQEVTAAALSRGQSLSRIAGKAASLGGWRVNMKEGVVEWSEETATIHEIDGVPPRYAVEEAIKFYAPEYRDTISRVFTRCVETGTPFDEVLQIITARGNRRWVRTMGEAERSPEGEIVAVQGGFQDITDQIGARRAYEELTQRLHLTLENMRDPFILLDEELRFVFANPAAEKVLEQPRESMIGKPLDVAFPFEDTPYFQDHYLRALARQESEHFTAHFQPLNAIFRVDAHPVPNGLAVYFSDISREREREEQLRLLEAAVSRQNDMLLITEAAPIDGPEGPRVVYVNEAFTRLTGFSRDEIIGATPRLLQGPGTDRAALDRIKAALRRASPIREELVNYTKAGDTYWLELDIVPLTDEAGHPTHYVAVERDITERKRLEENTRLSEERFHLVARATHDVIWDWDLVQSKVWWNESIETLFGHDRSRMEPGPESWALRIHKADREAVLAGVHEVVDGDASNWVDEYRFLHADGSARTVIDRGFVLRDSNGRAVRMLGSMQDITQQRQVAEELRQAQKLEAVGQLTGGVAHDFNNLLTVILGNAELLTEELAGNAQLRALADMTASAATRGAELTNRLLAFARRQALEPQVLNVNRLVAGMEDLLRRTLHESIEIERVQAGGLWSVEVDAGQLESAILNLALNARDAMPGGGRLTIETANAMLDDSYADNHREVKAGQYVLISLSDTGTGMPKDVARQAFEPFFTTKKDGQGSGLGLSMVYGFVKQSAGHIKIYSEVGEGTTIKLYFPRSRTGAGMAVCAATSSPVEGGDEHILVVEDDALVRRYVATLLQGLGYRVTSAESGQHALAIIETQADIDLLFTDVVMPGGINGRQLADRASVLRPGLKILFTSGYTENAIVHHGRLDPGVQLLSKPYRRQELAAKVRKVLSEAG</sequence>
<dbReference type="PANTHER" id="PTHR43304:SF1">
    <property type="entry name" value="PAC DOMAIN-CONTAINING PROTEIN"/>
    <property type="match status" value="1"/>
</dbReference>
<dbReference type="NCBIfam" id="TIGR00229">
    <property type="entry name" value="sensory_box"/>
    <property type="match status" value="2"/>
</dbReference>
<keyword evidence="5" id="KW-0418">Kinase</keyword>
<dbReference type="InterPro" id="IPR003594">
    <property type="entry name" value="HATPase_dom"/>
</dbReference>
<feature type="domain" description="Response regulatory" evidence="8">
    <location>
        <begin position="1203"/>
        <end position="1319"/>
    </location>
</feature>
<dbReference type="InterPro" id="IPR001610">
    <property type="entry name" value="PAC"/>
</dbReference>
<evidence type="ECO:0000259" key="7">
    <source>
        <dbReference type="PROSITE" id="PS50109"/>
    </source>
</evidence>
<dbReference type="SMART" id="SM00388">
    <property type="entry name" value="HisKA"/>
    <property type="match status" value="1"/>
</dbReference>
<evidence type="ECO:0000256" key="5">
    <source>
        <dbReference type="ARBA" id="ARBA00022777"/>
    </source>
</evidence>
<dbReference type="EMBL" id="CP014226">
    <property type="protein sequence ID" value="AMD01333.1"/>
    <property type="molecule type" value="Genomic_DNA"/>
</dbReference>
<dbReference type="Pfam" id="PF00072">
    <property type="entry name" value="Response_reg"/>
    <property type="match status" value="1"/>
</dbReference>
<dbReference type="Gene3D" id="3.30.565.10">
    <property type="entry name" value="Histidine kinase-like ATPase, C-terminal domain"/>
    <property type="match status" value="1"/>
</dbReference>
<evidence type="ECO:0000256" key="4">
    <source>
        <dbReference type="ARBA" id="ARBA00022679"/>
    </source>
</evidence>
<dbReference type="InterPro" id="IPR013656">
    <property type="entry name" value="PAS_4"/>
</dbReference>
<dbReference type="SMART" id="SM00387">
    <property type="entry name" value="HATPase_c"/>
    <property type="match status" value="1"/>
</dbReference>
<name>A0A0X8HEU9_9GAMM</name>
<dbReference type="PATRIC" id="fig|507626.3.peg.2262"/>
<dbReference type="SMART" id="SM00086">
    <property type="entry name" value="PAC"/>
    <property type="match status" value="5"/>
</dbReference>
<dbReference type="PRINTS" id="PR00344">
    <property type="entry name" value="BCTRLSENSOR"/>
</dbReference>
<dbReference type="Pfam" id="PF08448">
    <property type="entry name" value="PAS_4"/>
    <property type="match status" value="1"/>
</dbReference>
<dbReference type="PROSITE" id="PS50113">
    <property type="entry name" value="PAC"/>
    <property type="match status" value="3"/>
</dbReference>
<dbReference type="InterPro" id="IPR036890">
    <property type="entry name" value="HATPase_C_sf"/>
</dbReference>
<dbReference type="InterPro" id="IPR001789">
    <property type="entry name" value="Sig_transdc_resp-reg_receiver"/>
</dbReference>
<reference evidence="11 12" key="1">
    <citation type="journal article" date="2016" name="Genome Announc.">
        <title>Draft Genome Sequence of 'Halomonas chromatireducens' Strain AGD 8-3, a Haloalkaliphilic Chromate- and Selenite-Reducing Gammaproteobacterium.</title>
        <authorList>
            <person name="Sharko F.S."/>
            <person name="Shapovalova A.A."/>
            <person name="Tsygankova S.V."/>
            <person name="Komova A.V."/>
            <person name="Boulygina E.S."/>
            <person name="Teslyuk A.B."/>
            <person name="Gotovtsev P.M."/>
            <person name="Namsaraev Z.B."/>
            <person name="Khijniak T.V."/>
            <person name="Nedoluzhko A.V."/>
            <person name="Vasilov R.G."/>
        </authorList>
    </citation>
    <scope>NUCLEOTIDE SEQUENCE [LARGE SCALE GENOMIC DNA]</scope>
    <source>
        <strain evidence="11 12">AGD 8-3</strain>
    </source>
</reference>
<dbReference type="GO" id="GO:0000155">
    <property type="term" value="F:phosphorelay sensor kinase activity"/>
    <property type="evidence" value="ECO:0007669"/>
    <property type="project" value="InterPro"/>
</dbReference>